<dbReference type="Pfam" id="PF16119">
    <property type="entry name" value="DUF4835"/>
    <property type="match status" value="1"/>
</dbReference>
<evidence type="ECO:0000313" key="2">
    <source>
        <dbReference type="Proteomes" id="UP000295814"/>
    </source>
</evidence>
<reference evidence="1 2" key="1">
    <citation type="submission" date="2019-07" db="EMBL/GenBank/DDBJ databases">
        <title>Seonamhaeicola sp. W255 draft genome.</title>
        <authorList>
            <person name="Zhang X.-Y."/>
            <person name="Zhang R."/>
            <person name="Zhong Y.-L."/>
            <person name="Du Z.-J."/>
        </authorList>
    </citation>
    <scope>NUCLEOTIDE SEQUENCE [LARGE SCALE GENOMIC DNA]</scope>
    <source>
        <strain evidence="1 2">W255</strain>
    </source>
</reference>
<name>A0A562Y9W2_9FLAO</name>
<dbReference type="RefSeq" id="WP_133357552.1">
    <property type="nucleotide sequence ID" value="NZ_SMZJ02000015.1"/>
</dbReference>
<organism evidence="1 2">
    <name type="scientific">Seonamhaeicola sediminis</name>
    <dbReference type="NCBI Taxonomy" id="2528206"/>
    <lineage>
        <taxon>Bacteria</taxon>
        <taxon>Pseudomonadati</taxon>
        <taxon>Bacteroidota</taxon>
        <taxon>Flavobacteriia</taxon>
        <taxon>Flavobacteriales</taxon>
        <taxon>Flavobacteriaceae</taxon>
    </lineage>
</organism>
<dbReference type="EMBL" id="SMZJ02000015">
    <property type="protein sequence ID" value="TWO30875.1"/>
    <property type="molecule type" value="Genomic_DNA"/>
</dbReference>
<comment type="caution">
    <text evidence="1">The sequence shown here is derived from an EMBL/GenBank/DDBJ whole genome shotgun (WGS) entry which is preliminary data.</text>
</comment>
<dbReference type="Proteomes" id="UP000295814">
    <property type="component" value="Unassembled WGS sequence"/>
</dbReference>
<dbReference type="OrthoDB" id="9773381at2"/>
<protein>
    <submittedName>
        <fullName evidence="1">DUF4835 family protein</fullName>
    </submittedName>
</protein>
<keyword evidence="2" id="KW-1185">Reference proteome</keyword>
<accession>A0A562Y9W2</accession>
<sequence>MRNTITVLIYFFIISAGWSQELNCNVVVNARQTGNENFPIFKTLEKQLNEFVNNTKWTNKTYLPQERVDCSMVVNITNYSGETFQASLQVQSSRPVFGSSYDTPIYNYNDKDFNFRYLEFQNLIFNPTQFESNLISVIAFHVYMILGLDADSFAPNGGTPYFKQAQTITNYSQQGNFVGWKLEDGLQSRFMLIDNIMSPTFKEYRQVINEYHRQGLDVMSENTKEGKERIAATLTQFQAMNSRRPNSFLQRTFFDAKADEIAQIFSDGPNVNIASLKELLQKVAPMHSNQWQSIKF</sequence>
<proteinExistence type="predicted"/>
<dbReference type="AlphaFoldDB" id="A0A562Y9W2"/>
<evidence type="ECO:0000313" key="1">
    <source>
        <dbReference type="EMBL" id="TWO30875.1"/>
    </source>
</evidence>
<gene>
    <name evidence="1" type="ORF">E1J38_014290</name>
</gene>
<dbReference type="InterPro" id="IPR032274">
    <property type="entry name" value="DUF4835"/>
</dbReference>